<dbReference type="EMBL" id="CP013235">
    <property type="protein sequence ID" value="AMP08859.1"/>
    <property type="molecule type" value="Genomic_DNA"/>
</dbReference>
<dbReference type="AlphaFoldDB" id="A0A127QFM2"/>
<organism evidence="1 2">
    <name type="scientific">Collimonas arenae</name>
    <dbReference type="NCBI Taxonomy" id="279058"/>
    <lineage>
        <taxon>Bacteria</taxon>
        <taxon>Pseudomonadati</taxon>
        <taxon>Pseudomonadota</taxon>
        <taxon>Betaproteobacteria</taxon>
        <taxon>Burkholderiales</taxon>
        <taxon>Oxalobacteraceae</taxon>
        <taxon>Collimonas</taxon>
    </lineage>
</organism>
<accession>A0A127QFM2</accession>
<evidence type="ECO:0000313" key="1">
    <source>
        <dbReference type="EMBL" id="AMP08859.1"/>
    </source>
</evidence>
<proteinExistence type="predicted"/>
<dbReference type="Proteomes" id="UP000071778">
    <property type="component" value="Chromosome"/>
</dbReference>
<reference evidence="1 2" key="1">
    <citation type="submission" date="2015-11" db="EMBL/GenBank/DDBJ databases">
        <title>Exploring the genomic traits of fungus-feeding bacterial genus Collimonas.</title>
        <authorList>
            <person name="Song C."/>
            <person name="Schmidt R."/>
            <person name="de Jager V."/>
            <person name="Krzyzanowska D."/>
            <person name="Jongedijk E."/>
            <person name="Cankar K."/>
            <person name="Beekwilder J."/>
            <person name="van Veen A."/>
            <person name="de Boer W."/>
            <person name="van Veen J.A."/>
            <person name="Garbeva P."/>
        </authorList>
    </citation>
    <scope>NUCLEOTIDE SEQUENCE [LARGE SCALE GENOMIC DNA]</scope>
    <source>
        <strain evidence="1 2">Ter282</strain>
    </source>
</reference>
<protein>
    <submittedName>
        <fullName evidence="1">Uncharacterized protein</fullName>
    </submittedName>
</protein>
<dbReference type="PATRIC" id="fig|279058.18.peg.1053"/>
<keyword evidence="2" id="KW-1185">Reference proteome</keyword>
<name>A0A127QFM2_9BURK</name>
<sequence>MHPRSKSTDVADLIFCIVLPYGGQLPLPRRFLIAAMFSHVERAQF</sequence>
<gene>
    <name evidence="1" type="ORF">CAter282_1064</name>
</gene>
<evidence type="ECO:0000313" key="2">
    <source>
        <dbReference type="Proteomes" id="UP000071778"/>
    </source>
</evidence>